<dbReference type="OrthoDB" id="372487at2759"/>
<feature type="domain" description="Xrn1 N-terminal" evidence="2">
    <location>
        <begin position="8"/>
        <end position="93"/>
    </location>
</feature>
<evidence type="ECO:0000313" key="3">
    <source>
        <dbReference type="EMBL" id="ELR16672.1"/>
    </source>
</evidence>
<sequence>MGIDPLQLTPGTVREALCHYACERLLTVPLLHDLRFSISPATAPGEAELKLAEIMSHELEPGDNSAVDDTDQRRHYMIVSDDSDLVLIGTAFKAEADLSDNLNAGLCMSSLYRVDVSVLRRSSASSGPDCFERFSTAGFFDRLRRSFPHDPPGRVALDFVFLVLLTGNDYLPCLDKAKIQNLWRTYRALKGADPQDDDAGHQHALAIPVDSTSDDDEEEENESVSECATKEKPPVARRGEETDASTAPRALSLPSAEMYLYGLEWNMRMYLDFRCPNYDYFYPSWDAPSPRALVERLQRLARRNRIGPHEVAATIGNREGSTRPLAG</sequence>
<feature type="region of interest" description="Disordered" evidence="1">
    <location>
        <begin position="207"/>
        <end position="249"/>
    </location>
</feature>
<dbReference type="PANTHER" id="PTHR12341:SF41">
    <property type="entry name" value="5'-3' EXORIBONUCLEASE 2"/>
    <property type="match status" value="1"/>
</dbReference>
<proteinExistence type="predicted"/>
<dbReference type="GO" id="GO:0000956">
    <property type="term" value="P:nuclear-transcribed mRNA catabolic process"/>
    <property type="evidence" value="ECO:0007669"/>
    <property type="project" value="TreeGrafter"/>
</dbReference>
<name>L8GUS3_ACACF</name>
<feature type="compositionally biased region" description="Acidic residues" evidence="1">
    <location>
        <begin position="212"/>
        <end position="223"/>
    </location>
</feature>
<dbReference type="RefSeq" id="XP_004338685.1">
    <property type="nucleotide sequence ID" value="XM_004338637.1"/>
</dbReference>
<reference evidence="3 4" key="1">
    <citation type="journal article" date="2013" name="Genome Biol.">
        <title>Genome of Acanthamoeba castellanii highlights extensive lateral gene transfer and early evolution of tyrosine kinase signaling.</title>
        <authorList>
            <person name="Clarke M."/>
            <person name="Lohan A.J."/>
            <person name="Liu B."/>
            <person name="Lagkouvardos I."/>
            <person name="Roy S."/>
            <person name="Zafar N."/>
            <person name="Bertelli C."/>
            <person name="Schilde C."/>
            <person name="Kianianmomeni A."/>
            <person name="Burglin T.R."/>
            <person name="Frech C."/>
            <person name="Turcotte B."/>
            <person name="Kopec K.O."/>
            <person name="Synnott J.M."/>
            <person name="Choo C."/>
            <person name="Paponov I."/>
            <person name="Finkler A."/>
            <person name="Soon Heng Tan C."/>
            <person name="Hutchins A.P."/>
            <person name="Weinmeier T."/>
            <person name="Rattei T."/>
            <person name="Chu J.S."/>
            <person name="Gimenez G."/>
            <person name="Irimia M."/>
            <person name="Rigden D.J."/>
            <person name="Fitzpatrick D.A."/>
            <person name="Lorenzo-Morales J."/>
            <person name="Bateman A."/>
            <person name="Chiu C.H."/>
            <person name="Tang P."/>
            <person name="Hegemann P."/>
            <person name="Fromm H."/>
            <person name="Raoult D."/>
            <person name="Greub G."/>
            <person name="Miranda-Saavedra D."/>
            <person name="Chen N."/>
            <person name="Nash P."/>
            <person name="Ginger M.L."/>
            <person name="Horn M."/>
            <person name="Schaap P."/>
            <person name="Caler L."/>
            <person name="Loftus B."/>
        </authorList>
    </citation>
    <scope>NUCLEOTIDE SEQUENCE [LARGE SCALE GENOMIC DNA]</scope>
    <source>
        <strain evidence="3 4">Neff</strain>
    </source>
</reference>
<dbReference type="VEuPathDB" id="AmoebaDB:ACA1_089200"/>
<dbReference type="GeneID" id="14917419"/>
<evidence type="ECO:0000256" key="1">
    <source>
        <dbReference type="SAM" id="MobiDB-lite"/>
    </source>
</evidence>
<dbReference type="PANTHER" id="PTHR12341">
    <property type="entry name" value="5'-&gt;3' EXORIBONUCLEASE"/>
    <property type="match status" value="1"/>
</dbReference>
<dbReference type="GO" id="GO:0005634">
    <property type="term" value="C:nucleus"/>
    <property type="evidence" value="ECO:0007669"/>
    <property type="project" value="TreeGrafter"/>
</dbReference>
<dbReference type="Gene3D" id="3.40.50.12390">
    <property type="match status" value="1"/>
</dbReference>
<dbReference type="GO" id="GO:0003723">
    <property type="term" value="F:RNA binding"/>
    <property type="evidence" value="ECO:0007669"/>
    <property type="project" value="TreeGrafter"/>
</dbReference>
<gene>
    <name evidence="3" type="ORF">ACA1_089200</name>
</gene>
<dbReference type="KEGG" id="acan:ACA1_089200"/>
<feature type="compositionally biased region" description="Basic and acidic residues" evidence="1">
    <location>
        <begin position="228"/>
        <end position="241"/>
    </location>
</feature>
<dbReference type="InterPro" id="IPR004859">
    <property type="entry name" value="Xrn1_N"/>
</dbReference>
<dbReference type="EMBL" id="KB007985">
    <property type="protein sequence ID" value="ELR16672.1"/>
    <property type="molecule type" value="Genomic_DNA"/>
</dbReference>
<evidence type="ECO:0000259" key="2">
    <source>
        <dbReference type="Pfam" id="PF03159"/>
    </source>
</evidence>
<dbReference type="Proteomes" id="UP000011083">
    <property type="component" value="Unassembled WGS sequence"/>
</dbReference>
<keyword evidence="4" id="KW-1185">Reference proteome</keyword>
<dbReference type="InterPro" id="IPR027073">
    <property type="entry name" value="5_3_exoribonuclease"/>
</dbReference>
<dbReference type="GO" id="GO:0004534">
    <property type="term" value="F:5'-3' RNA exonuclease activity"/>
    <property type="evidence" value="ECO:0007669"/>
    <property type="project" value="TreeGrafter"/>
</dbReference>
<evidence type="ECO:0000313" key="4">
    <source>
        <dbReference type="Proteomes" id="UP000011083"/>
    </source>
</evidence>
<accession>L8GUS3</accession>
<dbReference type="Pfam" id="PF03159">
    <property type="entry name" value="XRN_N"/>
    <property type="match status" value="1"/>
</dbReference>
<protein>
    <recommendedName>
        <fullName evidence="2">Xrn1 N-terminal domain-containing protein</fullName>
    </recommendedName>
</protein>
<organism evidence="3 4">
    <name type="scientific">Acanthamoeba castellanii (strain ATCC 30010 / Neff)</name>
    <dbReference type="NCBI Taxonomy" id="1257118"/>
    <lineage>
        <taxon>Eukaryota</taxon>
        <taxon>Amoebozoa</taxon>
        <taxon>Discosea</taxon>
        <taxon>Longamoebia</taxon>
        <taxon>Centramoebida</taxon>
        <taxon>Acanthamoebidae</taxon>
        <taxon>Acanthamoeba</taxon>
    </lineage>
</organism>
<dbReference type="AlphaFoldDB" id="L8GUS3"/>